<organism evidence="1">
    <name type="scientific">marine metagenome</name>
    <dbReference type="NCBI Taxonomy" id="408172"/>
    <lineage>
        <taxon>unclassified sequences</taxon>
        <taxon>metagenomes</taxon>
        <taxon>ecological metagenomes</taxon>
    </lineage>
</organism>
<accession>A0A382BYG6</accession>
<dbReference type="EMBL" id="UINC01031731">
    <property type="protein sequence ID" value="SVB18237.1"/>
    <property type="molecule type" value="Genomic_DNA"/>
</dbReference>
<name>A0A382BYG6_9ZZZZ</name>
<sequence>MGEILKQNSSANSLNQFYQLSEILRKIIYGGKSGVV</sequence>
<reference evidence="1" key="1">
    <citation type="submission" date="2018-05" db="EMBL/GenBank/DDBJ databases">
        <authorList>
            <person name="Lanie J.A."/>
            <person name="Ng W.-L."/>
            <person name="Kazmierczak K.M."/>
            <person name="Andrzejewski T.M."/>
            <person name="Davidsen T.M."/>
            <person name="Wayne K.J."/>
            <person name="Tettelin H."/>
            <person name="Glass J.I."/>
            <person name="Rusch D."/>
            <person name="Podicherti R."/>
            <person name="Tsui H.-C.T."/>
            <person name="Winkler M.E."/>
        </authorList>
    </citation>
    <scope>NUCLEOTIDE SEQUENCE</scope>
</reference>
<proteinExistence type="predicted"/>
<protein>
    <submittedName>
        <fullName evidence="1">Uncharacterized protein</fullName>
    </submittedName>
</protein>
<gene>
    <name evidence="1" type="ORF">METZ01_LOCUS171091</name>
</gene>
<evidence type="ECO:0000313" key="1">
    <source>
        <dbReference type="EMBL" id="SVB18237.1"/>
    </source>
</evidence>
<dbReference type="AlphaFoldDB" id="A0A382BYG6"/>